<dbReference type="InterPro" id="IPR043502">
    <property type="entry name" value="DNA/RNA_pol_sf"/>
</dbReference>
<dbReference type="SUPFAM" id="SSF56219">
    <property type="entry name" value="DNase I-like"/>
    <property type="match status" value="1"/>
</dbReference>
<dbReference type="Ensembl" id="ENSCCRT00015019741.1">
    <property type="protein sequence ID" value="ENSCCRP00015019061.1"/>
    <property type="gene ID" value="ENSCCRG00015008282.1"/>
</dbReference>
<evidence type="ECO:0000313" key="2">
    <source>
        <dbReference type="Ensembl" id="ENSCCRP00015019061.1"/>
    </source>
</evidence>
<dbReference type="Proteomes" id="UP000694700">
    <property type="component" value="Unplaced"/>
</dbReference>
<sequence>MAVSKVPQHDVLLLTGDMNAKVGTNNLNNERAMGRHGCGNRNNNGERLVDFCMSNNLVIGGTIFPHKNIHKLTWQSPDGRTINQIDHIIINGKWRRSLQDVRAYRGADAYSDHYLIAATIKLKLKKLIPQGHWQKKLDIAKLQQPKKNKEFVLELRNRFSTLEASCEIEEEPSKWNAIKTIYSETAQKVLGFKQKGANEWISANTWLKIEERKELKAKLLNIKSQRLLEKTKMSYKNKDREVKRSARKDKRVFVEHLASEAEKAAAYGNLGTVYKITKRLCGRCTNQTTHVMDKNGNICTSESEQAARWVQHFQEILNLPEPEQPANITTTEDILEINTNPPDSAEVKAAIQTLKSGKACGIDAIHAEMLKADILTSTRVLTDLFQNIWNSNTIPEDWSKGLIVKVPKKGNIKNCDNWRGITLLSIPSKVFCRVLLNRMETAIDTRIRQEQAGFRKGRGCMDQIFALRNIIEQCLEWNTPLYINFVDFRKAFDSVHRHTLWKILQSYGIPSKIISIIKTFYEHFKCSVIMGNHLSEWFPVQSGVRQGCIISPILFLVAIDWITTNTIADRPRGIQWTLLSQLEDLDFADDLALLSTNQYNMQVKTDRLNNFARQVGLSINTSKTQVMCVNSIPTAPILVNEEPLEFVENFTYLGSLISKDSGASKDIKARLGKAQGAFSQLRSIWRSKQYSLKTMMILYNCNVKSVLLYGSESWPVIKTDMRRMEVFHNGCL</sequence>
<dbReference type="CDD" id="cd01650">
    <property type="entry name" value="RT_nLTR_like"/>
    <property type="match status" value="1"/>
</dbReference>
<organism evidence="2 3">
    <name type="scientific">Cyprinus carpio</name>
    <name type="common">Common carp</name>
    <dbReference type="NCBI Taxonomy" id="7962"/>
    <lineage>
        <taxon>Eukaryota</taxon>
        <taxon>Metazoa</taxon>
        <taxon>Chordata</taxon>
        <taxon>Craniata</taxon>
        <taxon>Vertebrata</taxon>
        <taxon>Euteleostomi</taxon>
        <taxon>Actinopterygii</taxon>
        <taxon>Neopterygii</taxon>
        <taxon>Teleostei</taxon>
        <taxon>Ostariophysi</taxon>
        <taxon>Cypriniformes</taxon>
        <taxon>Cyprinidae</taxon>
        <taxon>Cyprininae</taxon>
        <taxon>Cyprinus</taxon>
    </lineage>
</organism>
<name>A0A8C1TAV5_CYPCA</name>
<dbReference type="PANTHER" id="PTHR47027:SF25">
    <property type="entry name" value="REVERSE TRANSCRIPTASE DOMAIN-CONTAINING PROTEIN"/>
    <property type="match status" value="1"/>
</dbReference>
<proteinExistence type="predicted"/>
<dbReference type="InterPro" id="IPR036691">
    <property type="entry name" value="Endo/exonu/phosph_ase_sf"/>
</dbReference>
<protein>
    <recommendedName>
        <fullName evidence="1">Reverse transcriptase domain-containing protein</fullName>
    </recommendedName>
</protein>
<feature type="domain" description="Reverse transcriptase" evidence="1">
    <location>
        <begin position="387"/>
        <end position="657"/>
    </location>
</feature>
<evidence type="ECO:0000259" key="1">
    <source>
        <dbReference type="PROSITE" id="PS50878"/>
    </source>
</evidence>
<dbReference type="InterPro" id="IPR045609">
    <property type="entry name" value="DUF6451"/>
</dbReference>
<dbReference type="Gene3D" id="3.60.10.10">
    <property type="entry name" value="Endonuclease/exonuclease/phosphatase"/>
    <property type="match status" value="1"/>
</dbReference>
<dbReference type="InterPro" id="IPR000477">
    <property type="entry name" value="RT_dom"/>
</dbReference>
<dbReference type="Pfam" id="PF20049">
    <property type="entry name" value="DUF6451"/>
    <property type="match status" value="1"/>
</dbReference>
<dbReference type="SUPFAM" id="SSF56672">
    <property type="entry name" value="DNA/RNA polymerases"/>
    <property type="match status" value="1"/>
</dbReference>
<dbReference type="AlphaFoldDB" id="A0A8C1TAV5"/>
<dbReference type="Pfam" id="PF00078">
    <property type="entry name" value="RVT_1"/>
    <property type="match status" value="1"/>
</dbReference>
<dbReference type="PANTHER" id="PTHR47027">
    <property type="entry name" value="REVERSE TRANSCRIPTASE DOMAIN-CONTAINING PROTEIN"/>
    <property type="match status" value="1"/>
</dbReference>
<reference evidence="2" key="1">
    <citation type="submission" date="2025-08" db="UniProtKB">
        <authorList>
            <consortium name="Ensembl"/>
        </authorList>
    </citation>
    <scope>IDENTIFICATION</scope>
</reference>
<evidence type="ECO:0000313" key="3">
    <source>
        <dbReference type="Proteomes" id="UP000694700"/>
    </source>
</evidence>
<dbReference type="PROSITE" id="PS50878">
    <property type="entry name" value="RT_POL"/>
    <property type="match status" value="1"/>
</dbReference>
<accession>A0A8C1TAV5</accession>